<dbReference type="GO" id="GO:0016197">
    <property type="term" value="P:endosomal transport"/>
    <property type="evidence" value="ECO:0007669"/>
    <property type="project" value="TreeGrafter"/>
</dbReference>
<dbReference type="Gene3D" id="3.40.50.150">
    <property type="entry name" value="Vaccinia Virus protein VP39"/>
    <property type="match status" value="1"/>
</dbReference>
<dbReference type="GO" id="GO:0031902">
    <property type="term" value="C:late endosome membrane"/>
    <property type="evidence" value="ECO:0007669"/>
    <property type="project" value="TreeGrafter"/>
</dbReference>
<keyword evidence="3" id="KW-1185">Reference proteome</keyword>
<proteinExistence type="predicted"/>
<dbReference type="AlphaFoldDB" id="A0AAN8XU07"/>
<protein>
    <recommendedName>
        <fullName evidence="1">Methyltransferase FkbM domain-containing protein</fullName>
    </recommendedName>
</protein>
<sequence length="327" mass="38046">MHLRFSKKLFRIGRPNFNFIKEYEDTHCEANAFALLLNGPMELNDPALLYHIKTSLLVPPGSGIYNLKIMDMENPANKRYSRFLTEDYGFWKNMRIIQALFDDRPPGFFVEAGALDGEFLSNTLYLEMEKGWTGLLVEPDRKMFKHLLQRNRKAWAVNCCLSTNKYPSMETLVTLSDRKGPGDDTPFHAMNHLESSSFTDVGFGMSHRTYARVQCIPLLSLLQALEITHVDLISLDVEGVEEDIVETVLRDNERIRIRIDVWLVEHYNPYASKHQKDEYFIEMFKLHGYALYTITKDVVPFNYVFVRKNSTIHHSAFSSRPKEFEVE</sequence>
<dbReference type="PANTHER" id="PTHR34009">
    <property type="entry name" value="PROTEIN STAR"/>
    <property type="match status" value="1"/>
</dbReference>
<dbReference type="InterPro" id="IPR006342">
    <property type="entry name" value="FkbM_mtfrase"/>
</dbReference>
<dbReference type="GO" id="GO:0005794">
    <property type="term" value="C:Golgi apparatus"/>
    <property type="evidence" value="ECO:0007669"/>
    <property type="project" value="TreeGrafter"/>
</dbReference>
<dbReference type="InterPro" id="IPR053202">
    <property type="entry name" value="EGF_Rcpt_Signaling_Reg"/>
</dbReference>
<evidence type="ECO:0000313" key="3">
    <source>
        <dbReference type="Proteomes" id="UP001381693"/>
    </source>
</evidence>
<comment type="caution">
    <text evidence="2">The sequence shown here is derived from an EMBL/GenBank/DDBJ whole genome shotgun (WGS) entry which is preliminary data.</text>
</comment>
<evidence type="ECO:0000313" key="2">
    <source>
        <dbReference type="EMBL" id="KAK7085829.1"/>
    </source>
</evidence>
<accession>A0AAN8XU07</accession>
<dbReference type="GO" id="GO:0005789">
    <property type="term" value="C:endoplasmic reticulum membrane"/>
    <property type="evidence" value="ECO:0007669"/>
    <property type="project" value="TreeGrafter"/>
</dbReference>
<evidence type="ECO:0000259" key="1">
    <source>
        <dbReference type="Pfam" id="PF05050"/>
    </source>
</evidence>
<dbReference type="GO" id="GO:0006888">
    <property type="term" value="P:endoplasmic reticulum to Golgi vesicle-mediated transport"/>
    <property type="evidence" value="ECO:0007669"/>
    <property type="project" value="TreeGrafter"/>
</dbReference>
<feature type="domain" description="Methyltransferase FkbM" evidence="1">
    <location>
        <begin position="112"/>
        <end position="278"/>
    </location>
</feature>
<reference evidence="2 3" key="1">
    <citation type="submission" date="2023-11" db="EMBL/GenBank/DDBJ databases">
        <title>Halocaridina rubra genome assembly.</title>
        <authorList>
            <person name="Smith C."/>
        </authorList>
    </citation>
    <scope>NUCLEOTIDE SEQUENCE [LARGE SCALE GENOMIC DNA]</scope>
    <source>
        <strain evidence="2">EP-1</strain>
        <tissue evidence="2">Whole</tissue>
    </source>
</reference>
<dbReference type="InterPro" id="IPR029063">
    <property type="entry name" value="SAM-dependent_MTases_sf"/>
</dbReference>
<gene>
    <name evidence="2" type="ORF">SK128_000468</name>
</gene>
<organism evidence="2 3">
    <name type="scientific">Halocaridina rubra</name>
    <name type="common">Hawaiian red shrimp</name>
    <dbReference type="NCBI Taxonomy" id="373956"/>
    <lineage>
        <taxon>Eukaryota</taxon>
        <taxon>Metazoa</taxon>
        <taxon>Ecdysozoa</taxon>
        <taxon>Arthropoda</taxon>
        <taxon>Crustacea</taxon>
        <taxon>Multicrustacea</taxon>
        <taxon>Malacostraca</taxon>
        <taxon>Eumalacostraca</taxon>
        <taxon>Eucarida</taxon>
        <taxon>Decapoda</taxon>
        <taxon>Pleocyemata</taxon>
        <taxon>Caridea</taxon>
        <taxon>Atyoidea</taxon>
        <taxon>Atyidae</taxon>
        <taxon>Halocaridina</taxon>
    </lineage>
</organism>
<dbReference type="PANTHER" id="PTHR34009:SF2">
    <property type="entry name" value="PROTEIN STAR"/>
    <property type="match status" value="1"/>
</dbReference>
<name>A0AAN8XU07_HALRR</name>
<dbReference type="GO" id="GO:0005886">
    <property type="term" value="C:plasma membrane"/>
    <property type="evidence" value="ECO:0007669"/>
    <property type="project" value="TreeGrafter"/>
</dbReference>
<dbReference type="EMBL" id="JAXCGZ010000549">
    <property type="protein sequence ID" value="KAK7085829.1"/>
    <property type="molecule type" value="Genomic_DNA"/>
</dbReference>
<dbReference type="Proteomes" id="UP001381693">
    <property type="component" value="Unassembled WGS sequence"/>
</dbReference>
<dbReference type="SUPFAM" id="SSF53335">
    <property type="entry name" value="S-adenosyl-L-methionine-dependent methyltransferases"/>
    <property type="match status" value="1"/>
</dbReference>
<dbReference type="Pfam" id="PF05050">
    <property type="entry name" value="Methyltransf_21"/>
    <property type="match status" value="1"/>
</dbReference>